<reference evidence="1 2" key="1">
    <citation type="submission" date="2019-12" db="EMBL/GenBank/DDBJ databases">
        <title>Sporaefaciens musculi gen. nov., sp. nov., a novel bacterium isolated from the caecum of an obese mouse.</title>
        <authorList>
            <person name="Rasmussen T.S."/>
            <person name="Streidl T."/>
            <person name="Hitch T.C.A."/>
            <person name="Wortmann E."/>
            <person name="Deptula P."/>
            <person name="Hansen M."/>
            <person name="Nielsen D.S."/>
            <person name="Clavel T."/>
            <person name="Vogensen F.K."/>
        </authorList>
    </citation>
    <scope>NUCLEOTIDE SEQUENCE [LARGE SCALE GENOMIC DNA]</scope>
    <source>
        <strain evidence="1 2">WCA-9-b2</strain>
    </source>
</reference>
<name>A0A7X3SJ18_9FIRM</name>
<accession>A0A7X3SJ18</accession>
<comment type="caution">
    <text evidence="1">The sequence shown here is derived from an EMBL/GenBank/DDBJ whole genome shotgun (WGS) entry which is preliminary data.</text>
</comment>
<proteinExistence type="predicted"/>
<organism evidence="1 2">
    <name type="scientific">Sporofaciens musculi</name>
    <dbReference type="NCBI Taxonomy" id="2681861"/>
    <lineage>
        <taxon>Bacteria</taxon>
        <taxon>Bacillati</taxon>
        <taxon>Bacillota</taxon>
        <taxon>Clostridia</taxon>
        <taxon>Lachnospirales</taxon>
        <taxon>Lachnospiraceae</taxon>
        <taxon>Sporofaciens</taxon>
    </lineage>
</organism>
<dbReference type="AlphaFoldDB" id="A0A7X3SJ18"/>
<dbReference type="RefSeq" id="WP_159751094.1">
    <property type="nucleotide sequence ID" value="NZ_CASSPE010000233.1"/>
</dbReference>
<gene>
    <name evidence="1" type="ORF">GN277_11100</name>
</gene>
<evidence type="ECO:0000313" key="1">
    <source>
        <dbReference type="EMBL" id="MXP75910.1"/>
    </source>
</evidence>
<evidence type="ECO:0000313" key="2">
    <source>
        <dbReference type="Proteomes" id="UP000460412"/>
    </source>
</evidence>
<dbReference type="InterPro" id="IPR029063">
    <property type="entry name" value="SAM-dependent_MTases_sf"/>
</dbReference>
<dbReference type="Gene3D" id="3.40.50.720">
    <property type="entry name" value="NAD(P)-binding Rossmann-like Domain"/>
    <property type="match status" value="1"/>
</dbReference>
<dbReference type="EMBL" id="WUQX01000001">
    <property type="protein sequence ID" value="MXP75910.1"/>
    <property type="molecule type" value="Genomic_DNA"/>
</dbReference>
<dbReference type="Proteomes" id="UP000460412">
    <property type="component" value="Unassembled WGS sequence"/>
</dbReference>
<sequence>MDKAHYEEMVKAIDGLTAHYLLQDRKIYVFGHCNATEELADLLMKKNFTVKAILDNNTAKHGSSYRGIPITPPETILSEDATHTIVCIVARAYAAMNAQLRELGFSGNVVKLVNYNSYAEYSLSGDTMLRMWQRVERGIRLKEEMEQKYPGAFKVLCPFCALGDVFLTMSYLPYFAGKRWIDGKDIVYCVIGSACRQVVSLFGADKRVECFSQKDMDELVQACLYTEDETSFIAHQDRPYMVNLHKALYLKCIPLEIIYRCGVFGLPIGTEPVKPENLQVYPGLEQIKKGNAVVFSPYAKSVTSLPKDVWAAIVSYYKAKGYQCFTNVAGEEKPLAGTTGISPTLSQVQSLVEWAGTFVGIRSGLCDVLKYAACDKTALFPDYHYCDTKWKAIDMYAIDGWRNLVVKDGFLWGKS</sequence>
<keyword evidence="2" id="KW-1185">Reference proteome</keyword>
<protein>
    <submittedName>
        <fullName evidence="1">Uncharacterized protein</fullName>
    </submittedName>
</protein>
<dbReference type="SUPFAM" id="SSF53335">
    <property type="entry name" value="S-adenosyl-L-methionine-dependent methyltransferases"/>
    <property type="match status" value="1"/>
</dbReference>